<reference evidence="3 4" key="1">
    <citation type="journal article" date="2012" name="J. Bacteriol.">
        <title>Genome Sequence of the Bacteriocin-Producing Strain Lactococcus garvieae DCC43.</title>
        <authorList>
            <person name="Gabrielsen C."/>
            <person name="Brede D.A."/>
            <person name="Hernandez P.E."/>
            <person name="Nes I.F."/>
            <person name="Diep D.B."/>
        </authorList>
    </citation>
    <scope>NUCLEOTIDE SEQUENCE [LARGE SCALE GENOMIC DNA]</scope>
    <source>
        <strain evidence="3 4">DCC43</strain>
    </source>
</reference>
<dbReference type="eggNOG" id="COG1484">
    <property type="taxonomic scope" value="Bacteria"/>
</dbReference>
<protein>
    <submittedName>
        <fullName evidence="3">Helicase loader DnaI</fullName>
    </submittedName>
</protein>
<keyword evidence="3" id="KW-0547">Nucleotide-binding</keyword>
<keyword evidence="3" id="KW-0067">ATP-binding</keyword>
<dbReference type="InterPro" id="IPR027417">
    <property type="entry name" value="P-loop_NTPase"/>
</dbReference>
<gene>
    <name evidence="3" type="ORF">C426_1123</name>
</gene>
<dbReference type="Pfam" id="PF07319">
    <property type="entry name" value="DnaI_N"/>
    <property type="match status" value="1"/>
</dbReference>
<dbReference type="GO" id="GO:0004386">
    <property type="term" value="F:helicase activity"/>
    <property type="evidence" value="ECO:0007669"/>
    <property type="project" value="UniProtKB-KW"/>
</dbReference>
<name>K2PVT6_9LACT</name>
<proteinExistence type="predicted"/>
<evidence type="ECO:0000259" key="2">
    <source>
        <dbReference type="Pfam" id="PF07319"/>
    </source>
</evidence>
<dbReference type="InterPro" id="IPR002611">
    <property type="entry name" value="IstB_ATP-bd"/>
</dbReference>
<evidence type="ECO:0000313" key="4">
    <source>
        <dbReference type="Proteomes" id="UP000006787"/>
    </source>
</evidence>
<dbReference type="PANTHER" id="PTHR30050">
    <property type="entry name" value="CHROMOSOMAL REPLICATION INITIATOR PROTEIN DNAA"/>
    <property type="match status" value="1"/>
</dbReference>
<dbReference type="RefSeq" id="WP_003135603.1">
    <property type="nucleotide sequence ID" value="NZ_AMQS01000013.1"/>
</dbReference>
<accession>K2PVT6</accession>
<feature type="domain" description="IstB-like ATP-binding" evidence="1">
    <location>
        <begin position="96"/>
        <end position="266"/>
    </location>
</feature>
<sequence length="295" mass="34332">MESIGELLSKRPDVRGNFDKLVAEVMKNEQVQAFISENQMTEDEIQRSYSKFYEFVKERKKFEEHEKMAAEGYEPVLTMNHGYADVSYQTTAELAARQEASSQLRRVKIIGLPKEMKHIDFYGDVFTDNQNQFDLFRKVENFIDNFPQEKGLYIYGDFGIGKSFIMAAMANELSSKKGASTTLLHYPTFISDLDFDNAKYWVNEIKKVEVLVLDDIGAEMNNAWVRDSILQVILQHRMQENLPTFFTSNLNMAELELHLAETKKTDEIWPAKRVMERVKYLASEVHLEGVNRRHE</sequence>
<comment type="caution">
    <text evidence="3">The sequence shown here is derived from an EMBL/GenBank/DDBJ whole genome shotgun (WGS) entry which is preliminary data.</text>
</comment>
<dbReference type="Pfam" id="PF01695">
    <property type="entry name" value="IstB_IS21"/>
    <property type="match status" value="1"/>
</dbReference>
<dbReference type="PATRIC" id="fig|1231377.3.peg.1121"/>
<dbReference type="AlphaFoldDB" id="K2PVT6"/>
<dbReference type="NCBIfam" id="NF006505">
    <property type="entry name" value="PRK08939.1"/>
    <property type="match status" value="1"/>
</dbReference>
<dbReference type="SUPFAM" id="SSF52540">
    <property type="entry name" value="P-loop containing nucleoside triphosphate hydrolases"/>
    <property type="match status" value="1"/>
</dbReference>
<organism evidence="3 4">
    <name type="scientific">Lactococcus garvieae DCC43</name>
    <dbReference type="NCBI Taxonomy" id="1231377"/>
    <lineage>
        <taxon>Bacteria</taxon>
        <taxon>Bacillati</taxon>
        <taxon>Bacillota</taxon>
        <taxon>Bacilli</taxon>
        <taxon>Lactobacillales</taxon>
        <taxon>Streptococcaceae</taxon>
        <taxon>Lactococcus</taxon>
    </lineage>
</organism>
<feature type="domain" description="Primosomal DnaI N-terminal" evidence="2">
    <location>
        <begin position="1"/>
        <end position="88"/>
    </location>
</feature>
<evidence type="ECO:0000313" key="3">
    <source>
        <dbReference type="EMBL" id="EKF51536.1"/>
    </source>
</evidence>
<dbReference type="Gene3D" id="3.40.50.300">
    <property type="entry name" value="P-loop containing nucleotide triphosphate hydrolases"/>
    <property type="match status" value="1"/>
</dbReference>
<dbReference type="GO" id="GO:0005524">
    <property type="term" value="F:ATP binding"/>
    <property type="evidence" value="ECO:0007669"/>
    <property type="project" value="InterPro"/>
</dbReference>
<dbReference type="GO" id="GO:0006260">
    <property type="term" value="P:DNA replication"/>
    <property type="evidence" value="ECO:0007669"/>
    <property type="project" value="TreeGrafter"/>
</dbReference>
<dbReference type="InterPro" id="IPR009928">
    <property type="entry name" value="DnaI_N"/>
</dbReference>
<dbReference type="EMBL" id="AMQS01000013">
    <property type="protein sequence ID" value="EKF51536.1"/>
    <property type="molecule type" value="Genomic_DNA"/>
</dbReference>
<evidence type="ECO:0000259" key="1">
    <source>
        <dbReference type="Pfam" id="PF01695"/>
    </source>
</evidence>
<dbReference type="PANTHER" id="PTHR30050:SF8">
    <property type="entry name" value="PRIMOSOMAL PROTEIN DNAI"/>
    <property type="match status" value="1"/>
</dbReference>
<keyword evidence="3" id="KW-0347">Helicase</keyword>
<dbReference type="Proteomes" id="UP000006787">
    <property type="component" value="Unassembled WGS sequence"/>
</dbReference>
<keyword evidence="3" id="KW-0378">Hydrolase</keyword>